<gene>
    <name evidence="2" type="ORF">PsYK624_128310</name>
</gene>
<dbReference type="InterPro" id="IPR036047">
    <property type="entry name" value="F-box-like_dom_sf"/>
</dbReference>
<name>A0A9P3GKX5_9APHY</name>
<dbReference type="InterPro" id="IPR001810">
    <property type="entry name" value="F-box_dom"/>
</dbReference>
<feature type="domain" description="F-box" evidence="1">
    <location>
        <begin position="298"/>
        <end position="345"/>
    </location>
</feature>
<evidence type="ECO:0000313" key="2">
    <source>
        <dbReference type="EMBL" id="GJE96631.1"/>
    </source>
</evidence>
<reference evidence="2 3" key="1">
    <citation type="submission" date="2021-08" db="EMBL/GenBank/DDBJ databases">
        <title>Draft Genome Sequence of Phanerochaete sordida strain YK-624.</title>
        <authorList>
            <person name="Mori T."/>
            <person name="Dohra H."/>
            <person name="Suzuki T."/>
            <person name="Kawagishi H."/>
            <person name="Hirai H."/>
        </authorList>
    </citation>
    <scope>NUCLEOTIDE SEQUENCE [LARGE SCALE GENOMIC DNA]</scope>
    <source>
        <strain evidence="2 3">YK-624</strain>
    </source>
</reference>
<organism evidence="2 3">
    <name type="scientific">Phanerochaete sordida</name>
    <dbReference type="NCBI Taxonomy" id="48140"/>
    <lineage>
        <taxon>Eukaryota</taxon>
        <taxon>Fungi</taxon>
        <taxon>Dikarya</taxon>
        <taxon>Basidiomycota</taxon>
        <taxon>Agaricomycotina</taxon>
        <taxon>Agaricomycetes</taxon>
        <taxon>Polyporales</taxon>
        <taxon>Phanerochaetaceae</taxon>
        <taxon>Phanerochaete</taxon>
    </lineage>
</organism>
<keyword evidence="3" id="KW-1185">Reference proteome</keyword>
<sequence length="489" mass="53541">MAGDEVCVLCGIRPDGGPTWLCDSPKRHAALIAREICDAGAVDLAYDDVRATLANALSIHYLNAFPGDPRLAVEPDPDGDTDCIAIGYFGANGRYRPCTHHVGERHPPGDDVAVRRVSQCIGGATFGLVVRFVDGVRQEAVAKSQCGTGAGIGACNVWAHANCYAYLEAWLDCASAPRMGRMLPIRALSLASELYEICASREETRAPDRGHMPCIDYGGTLDAFMDITYQDYILGCRQGSRSIVQALRAGLRDEELVSAIAGDCRLWMFVRPDIWPLATPDAIFSDMAISSDFAPQPQSLFAAIPLELLPLLLQHLDLQDIFALAYTCKALSAGILDRATLAHTLRLAMSNLRSSLHWLPPVPSLREEWDAACEAMCTWLPPAALAGFISETKLELDTQQQPADGQTGNMADADESLLSTSTTPLPTLPLLHPAFPVVPFLRACAQSVSMRARRRRWQIIKQWDVLFADYRTKGYQNNRFCHDGCLHLE</sequence>
<evidence type="ECO:0000259" key="1">
    <source>
        <dbReference type="PROSITE" id="PS50181"/>
    </source>
</evidence>
<comment type="caution">
    <text evidence="2">The sequence shown here is derived from an EMBL/GenBank/DDBJ whole genome shotgun (WGS) entry which is preliminary data.</text>
</comment>
<dbReference type="OrthoDB" id="2751369at2759"/>
<dbReference type="PROSITE" id="PS50181">
    <property type="entry name" value="FBOX"/>
    <property type="match status" value="1"/>
</dbReference>
<dbReference type="SUPFAM" id="SSF81383">
    <property type="entry name" value="F-box domain"/>
    <property type="match status" value="1"/>
</dbReference>
<proteinExistence type="predicted"/>
<accession>A0A9P3GKX5</accession>
<protein>
    <recommendedName>
        <fullName evidence="1">F-box domain-containing protein</fullName>
    </recommendedName>
</protein>
<evidence type="ECO:0000313" key="3">
    <source>
        <dbReference type="Proteomes" id="UP000703269"/>
    </source>
</evidence>
<dbReference type="Proteomes" id="UP000703269">
    <property type="component" value="Unassembled WGS sequence"/>
</dbReference>
<dbReference type="AlphaFoldDB" id="A0A9P3GKX5"/>
<dbReference type="EMBL" id="BPQB01000062">
    <property type="protein sequence ID" value="GJE96631.1"/>
    <property type="molecule type" value="Genomic_DNA"/>
</dbReference>